<dbReference type="InterPro" id="IPR002695">
    <property type="entry name" value="PurH-like"/>
</dbReference>
<dbReference type="NCBIfam" id="NF002049">
    <property type="entry name" value="PRK00881.1"/>
    <property type="match status" value="1"/>
</dbReference>
<comment type="caution">
    <text evidence="9">The sequence shown here is derived from an EMBL/GenBank/DDBJ whole genome shotgun (WGS) entry which is preliminary data.</text>
</comment>
<comment type="pathway">
    <text evidence="1">Purine metabolism; IMP biosynthesis via de novo pathway; IMP from 5-formamido-1-(5-phospho-D-ribosyl)imidazole-4-carboxamide: step 1/1.</text>
</comment>
<evidence type="ECO:0000256" key="3">
    <source>
        <dbReference type="ARBA" id="ARBA00007667"/>
    </source>
</evidence>
<reference evidence="9 10" key="1">
    <citation type="journal article" date="2019" name="Nat. Microbiol.">
        <title>Mediterranean grassland soil C-N compound turnover is dependent on rainfall and depth, and is mediated by genomically divergent microorganisms.</title>
        <authorList>
            <person name="Diamond S."/>
            <person name="Andeer P.F."/>
            <person name="Li Z."/>
            <person name="Crits-Christoph A."/>
            <person name="Burstein D."/>
            <person name="Anantharaman K."/>
            <person name="Lane K.R."/>
            <person name="Thomas B.C."/>
            <person name="Pan C."/>
            <person name="Northen T.R."/>
            <person name="Banfield J.F."/>
        </authorList>
    </citation>
    <scope>NUCLEOTIDE SEQUENCE [LARGE SCALE GENOMIC DNA]</scope>
    <source>
        <strain evidence="9">WS_2</strain>
    </source>
</reference>
<dbReference type="InterPro" id="IPR036914">
    <property type="entry name" value="MGS-like_dom_sf"/>
</dbReference>
<dbReference type="EC" id="2.1.2.3" evidence="9"/>
<evidence type="ECO:0000256" key="5">
    <source>
        <dbReference type="ARBA" id="ARBA00022755"/>
    </source>
</evidence>
<dbReference type="InterPro" id="IPR024051">
    <property type="entry name" value="AICAR_Tfase_dup_dom_sf"/>
</dbReference>
<dbReference type="PROSITE" id="PS51855">
    <property type="entry name" value="MGS"/>
    <property type="match status" value="1"/>
</dbReference>
<protein>
    <submittedName>
        <fullName evidence="9">Bifunctional phosphoribosylaminoimidazolecarboxamide formyltransferase/IMP cyclohydrolase</fullName>
        <ecNumber evidence="9">2.1.2.3</ecNumber>
        <ecNumber evidence="9">3.5.4.10</ecNumber>
    </submittedName>
</protein>
<evidence type="ECO:0000256" key="6">
    <source>
        <dbReference type="ARBA" id="ARBA00022801"/>
    </source>
</evidence>
<comment type="pathway">
    <text evidence="2">Purine metabolism; IMP biosynthesis via de novo pathway; 5-formamido-1-(5-phospho-D-ribosyl)imidazole-4-carboxamide from 5-amino-1-(5-phospho-D-ribosyl)imidazole-4-carboxamide (10-formyl THF route): step 1/1.</text>
</comment>
<dbReference type="EMBL" id="VBOS01000434">
    <property type="protein sequence ID" value="TMQ49880.1"/>
    <property type="molecule type" value="Genomic_DNA"/>
</dbReference>
<dbReference type="InterPro" id="IPR016193">
    <property type="entry name" value="Cytidine_deaminase-like"/>
</dbReference>
<dbReference type="InterPro" id="IPR011607">
    <property type="entry name" value="MGS-like_dom"/>
</dbReference>
<dbReference type="AlphaFoldDB" id="A0A538SEU6"/>
<proteinExistence type="inferred from homology"/>
<accession>A0A538SEU6</accession>
<dbReference type="PANTHER" id="PTHR11692:SF0">
    <property type="entry name" value="BIFUNCTIONAL PURINE BIOSYNTHESIS PROTEIN ATIC"/>
    <property type="match status" value="1"/>
</dbReference>
<dbReference type="PANTHER" id="PTHR11692">
    <property type="entry name" value="BIFUNCTIONAL PURINE BIOSYNTHESIS PROTEIN PURH"/>
    <property type="match status" value="1"/>
</dbReference>
<sequence>MSGETGWPRFALLSLSDKRGAVEFAHALVAHGARIVASGGTAAHLAAAGIDAMPLARWTGFDELAGGRVKTLHPHVHAAILSRRDSPADLAALEAVGVPLVDLVAVSLYPFEERAASLPEAGAIEEIDIGGVALLRAAAKSYRDVIAVHDPAQFAEVLAALEAGVTIERRRAWAIQAFARTMRYDAAIASELARRAEAERGAGEAARAGRAPAGEQAGVAAESLPAFHVMTLEKVRGLRYGENPHQSAALYARSGEAAALVSWREGRELSFNNLLDLEAAVSLAWRFAEPTCAIVKHGEPCGAASAPWLAAAWDEALRCDELSSYGGVVAFNRPLDGAAAMLVAKHFVECVAAPDFAPDAVAAFQHRKNLRALRLAADDVRGSEPISLRVAGRWVLLQRAVTAHAPEWRCVTKRDATPDELRALAFAWEVAAAARSNAIAIARGTALVGLGSGQTSRVDAVDVALMKARRAGHDLRGAALASDGFFPFADNIEHAAQAGVSAIVQPGGSMRDPDVIAAC</sequence>
<keyword evidence="7" id="KW-0511">Multifunctional enzyme</keyword>
<evidence type="ECO:0000313" key="10">
    <source>
        <dbReference type="Proteomes" id="UP000317716"/>
    </source>
</evidence>
<keyword evidence="5" id="KW-0658">Purine biosynthesis</keyword>
<evidence type="ECO:0000256" key="1">
    <source>
        <dbReference type="ARBA" id="ARBA00004844"/>
    </source>
</evidence>
<evidence type="ECO:0000256" key="7">
    <source>
        <dbReference type="ARBA" id="ARBA00023268"/>
    </source>
</evidence>
<dbReference type="EC" id="3.5.4.10" evidence="9"/>
<feature type="non-terminal residue" evidence="9">
    <location>
        <position position="519"/>
    </location>
</feature>
<dbReference type="GO" id="GO:0003937">
    <property type="term" value="F:IMP cyclohydrolase activity"/>
    <property type="evidence" value="ECO:0007669"/>
    <property type="project" value="UniProtKB-EC"/>
</dbReference>
<dbReference type="SMART" id="SM00798">
    <property type="entry name" value="AICARFT_IMPCHas"/>
    <property type="match status" value="1"/>
</dbReference>
<comment type="similarity">
    <text evidence="3">Belongs to the PurH family.</text>
</comment>
<dbReference type="SMART" id="SM00851">
    <property type="entry name" value="MGS"/>
    <property type="match status" value="1"/>
</dbReference>
<dbReference type="Proteomes" id="UP000317716">
    <property type="component" value="Unassembled WGS sequence"/>
</dbReference>
<dbReference type="Pfam" id="PF02142">
    <property type="entry name" value="MGS"/>
    <property type="match status" value="1"/>
</dbReference>
<evidence type="ECO:0000256" key="2">
    <source>
        <dbReference type="ARBA" id="ARBA00004954"/>
    </source>
</evidence>
<evidence type="ECO:0000256" key="4">
    <source>
        <dbReference type="ARBA" id="ARBA00022679"/>
    </source>
</evidence>
<dbReference type="GO" id="GO:0005829">
    <property type="term" value="C:cytosol"/>
    <property type="evidence" value="ECO:0007669"/>
    <property type="project" value="TreeGrafter"/>
</dbReference>
<dbReference type="GO" id="GO:0004643">
    <property type="term" value="F:phosphoribosylaminoimidazolecarboxamide formyltransferase activity"/>
    <property type="evidence" value="ECO:0007669"/>
    <property type="project" value="UniProtKB-EC"/>
</dbReference>
<dbReference type="UniPathway" id="UPA00074">
    <property type="reaction ID" value="UER00133"/>
</dbReference>
<dbReference type="GO" id="GO:0006189">
    <property type="term" value="P:'de novo' IMP biosynthetic process"/>
    <property type="evidence" value="ECO:0007669"/>
    <property type="project" value="UniProtKB-UniPathway"/>
</dbReference>
<dbReference type="CDD" id="cd01421">
    <property type="entry name" value="IMPCH"/>
    <property type="match status" value="1"/>
</dbReference>
<feature type="domain" description="MGS-like" evidence="8">
    <location>
        <begin position="1"/>
        <end position="149"/>
    </location>
</feature>
<dbReference type="Gene3D" id="3.40.50.1380">
    <property type="entry name" value="Methylglyoxal synthase-like domain"/>
    <property type="match status" value="1"/>
</dbReference>
<dbReference type="SUPFAM" id="SSF53927">
    <property type="entry name" value="Cytidine deaminase-like"/>
    <property type="match status" value="1"/>
</dbReference>
<evidence type="ECO:0000259" key="8">
    <source>
        <dbReference type="PROSITE" id="PS51855"/>
    </source>
</evidence>
<dbReference type="SUPFAM" id="SSF52335">
    <property type="entry name" value="Methylglyoxal synthase-like"/>
    <property type="match status" value="1"/>
</dbReference>
<name>A0A538SEU6_UNCEI</name>
<dbReference type="Gene3D" id="3.40.140.20">
    <property type="match status" value="2"/>
</dbReference>
<dbReference type="PIRSF" id="PIRSF000414">
    <property type="entry name" value="AICARFT_IMPCHas"/>
    <property type="match status" value="1"/>
</dbReference>
<organism evidence="9 10">
    <name type="scientific">Eiseniibacteriota bacterium</name>
    <dbReference type="NCBI Taxonomy" id="2212470"/>
    <lineage>
        <taxon>Bacteria</taxon>
        <taxon>Candidatus Eiseniibacteriota</taxon>
    </lineage>
</organism>
<dbReference type="Pfam" id="PF01808">
    <property type="entry name" value="AICARFT_IMPCHas"/>
    <property type="match status" value="1"/>
</dbReference>
<keyword evidence="4 9" id="KW-0808">Transferase</keyword>
<evidence type="ECO:0000313" key="9">
    <source>
        <dbReference type="EMBL" id="TMQ49880.1"/>
    </source>
</evidence>
<keyword evidence="6 9" id="KW-0378">Hydrolase</keyword>
<dbReference type="FunFam" id="3.40.50.1380:FF:000001">
    <property type="entry name" value="Bifunctional purine biosynthesis protein PurH"/>
    <property type="match status" value="1"/>
</dbReference>
<gene>
    <name evidence="9" type="primary">purH</name>
    <name evidence="9" type="ORF">E6K72_11945</name>
</gene>